<dbReference type="PANTHER" id="PTHR41523:SF8">
    <property type="entry name" value="ETHYLENE RESPONSE SENSOR PROTEIN"/>
    <property type="match status" value="1"/>
</dbReference>
<evidence type="ECO:0000256" key="4">
    <source>
        <dbReference type="ARBA" id="ARBA00022679"/>
    </source>
</evidence>
<feature type="transmembrane region" description="Helical" evidence="8">
    <location>
        <begin position="65"/>
        <end position="84"/>
    </location>
</feature>
<dbReference type="InterPro" id="IPR005467">
    <property type="entry name" value="His_kinase_dom"/>
</dbReference>
<dbReference type="EMBL" id="JANDBC010000001">
    <property type="protein sequence ID" value="MCP9291688.1"/>
    <property type="molecule type" value="Genomic_DNA"/>
</dbReference>
<dbReference type="AlphaFoldDB" id="A0A9X2RGQ1"/>
<dbReference type="Pfam" id="PF13581">
    <property type="entry name" value="HATPase_c_2"/>
    <property type="match status" value="1"/>
</dbReference>
<dbReference type="InterPro" id="IPR036890">
    <property type="entry name" value="HATPase_C_sf"/>
</dbReference>
<comment type="catalytic activity">
    <reaction evidence="1">
        <text>ATP + protein L-histidine = ADP + protein N-phospho-L-histidine.</text>
        <dbReference type="EC" id="2.7.13.3"/>
    </reaction>
</comment>
<gene>
    <name evidence="10" type="ORF">NM125_08865</name>
</gene>
<dbReference type="GO" id="GO:0004673">
    <property type="term" value="F:protein histidine kinase activity"/>
    <property type="evidence" value="ECO:0007669"/>
    <property type="project" value="UniProtKB-EC"/>
</dbReference>
<accession>A0A9X2RGQ1</accession>
<dbReference type="Pfam" id="PF20969">
    <property type="entry name" value="MASE11"/>
    <property type="match status" value="1"/>
</dbReference>
<feature type="transmembrane region" description="Helical" evidence="8">
    <location>
        <begin position="37"/>
        <end position="59"/>
    </location>
</feature>
<keyword evidence="6" id="KW-0418">Kinase</keyword>
<name>A0A9X2RGQ1_9BACT</name>
<dbReference type="RefSeq" id="WP_255134551.1">
    <property type="nucleotide sequence ID" value="NZ_JANDBC010000001.1"/>
</dbReference>
<feature type="transmembrane region" description="Helical" evidence="8">
    <location>
        <begin position="138"/>
        <end position="156"/>
    </location>
</feature>
<organism evidence="10 11">
    <name type="scientific">Gracilimonas sediminicola</name>
    <dbReference type="NCBI Taxonomy" id="2952158"/>
    <lineage>
        <taxon>Bacteria</taxon>
        <taxon>Pseudomonadati</taxon>
        <taxon>Balneolota</taxon>
        <taxon>Balneolia</taxon>
        <taxon>Balneolales</taxon>
        <taxon>Balneolaceae</taxon>
        <taxon>Gracilimonas</taxon>
    </lineage>
</organism>
<dbReference type="GO" id="GO:0005524">
    <property type="term" value="F:ATP binding"/>
    <property type="evidence" value="ECO:0007669"/>
    <property type="project" value="UniProtKB-KW"/>
</dbReference>
<feature type="domain" description="Histidine kinase" evidence="9">
    <location>
        <begin position="229"/>
        <end position="424"/>
    </location>
</feature>
<evidence type="ECO:0000259" key="9">
    <source>
        <dbReference type="PROSITE" id="PS50109"/>
    </source>
</evidence>
<dbReference type="InterPro" id="IPR048437">
    <property type="entry name" value="MASE11"/>
</dbReference>
<evidence type="ECO:0000256" key="1">
    <source>
        <dbReference type="ARBA" id="ARBA00000085"/>
    </source>
</evidence>
<dbReference type="Proteomes" id="UP001139125">
    <property type="component" value="Unassembled WGS sequence"/>
</dbReference>
<sequence>MAKLWENYKLRVRKNCMGSLTRSDGLEYWRNKLFTTIIIYLFPLGIIVLIPSSIVVFALGIQSLTVAYIFFGVAITTISLYSGLRINQRKYLFLTLIYSVAAILIFFMGELGAGLTYLFGATVFSLLILPTRAGVLTIFINILICVVQALLIHNRLVDYPLRESYQVASWLAISANSILLSIVAVVFMPMLFSGLQETIESQKELKLNLLSHQGELENSLDEKNTLLAEIHHRVKNNLAVISGMLQMQSFKETDERIQKKLIDSTLRIKSMANIHEQLYQSNSFSNMDFDAGLKNLVHAILETMDDHSKIETKFNLEPINLNINQAVPCCLIVNEVLTNSIKHAFSDMQKGLISVQLQKNNQQITLQITDNGVGFPDDADPETKDSLGMVLIQTLAHQLEADYEYKSRKTEPGVLFRLSFSLSDVNGSHLS</sequence>
<feature type="transmembrane region" description="Helical" evidence="8">
    <location>
        <begin position="168"/>
        <end position="192"/>
    </location>
</feature>
<keyword evidence="5" id="KW-0547">Nucleotide-binding</keyword>
<dbReference type="Gene3D" id="3.30.450.20">
    <property type="entry name" value="PAS domain"/>
    <property type="match status" value="1"/>
</dbReference>
<feature type="transmembrane region" description="Helical" evidence="8">
    <location>
        <begin position="91"/>
        <end position="108"/>
    </location>
</feature>
<keyword evidence="4" id="KW-0808">Transferase</keyword>
<evidence type="ECO:0000313" key="11">
    <source>
        <dbReference type="Proteomes" id="UP001139125"/>
    </source>
</evidence>
<keyword evidence="8" id="KW-0812">Transmembrane</keyword>
<keyword evidence="8" id="KW-1133">Transmembrane helix</keyword>
<evidence type="ECO:0000256" key="2">
    <source>
        <dbReference type="ARBA" id="ARBA00012438"/>
    </source>
</evidence>
<dbReference type="InterPro" id="IPR011495">
    <property type="entry name" value="Sig_transdc_His_kin_sub2_dim/P"/>
</dbReference>
<dbReference type="Gene3D" id="3.30.565.10">
    <property type="entry name" value="Histidine kinase-like ATPase, C-terminal domain"/>
    <property type="match status" value="1"/>
</dbReference>
<dbReference type="PROSITE" id="PS50109">
    <property type="entry name" value="HIS_KIN"/>
    <property type="match status" value="1"/>
</dbReference>
<keyword evidence="11" id="KW-1185">Reference proteome</keyword>
<evidence type="ECO:0000256" key="5">
    <source>
        <dbReference type="ARBA" id="ARBA00022741"/>
    </source>
</evidence>
<dbReference type="SUPFAM" id="SSF55874">
    <property type="entry name" value="ATPase domain of HSP90 chaperone/DNA topoisomerase II/histidine kinase"/>
    <property type="match status" value="1"/>
</dbReference>
<keyword evidence="8" id="KW-0472">Membrane</keyword>
<dbReference type="SMART" id="SM00387">
    <property type="entry name" value="HATPase_c"/>
    <property type="match status" value="1"/>
</dbReference>
<evidence type="ECO:0000256" key="3">
    <source>
        <dbReference type="ARBA" id="ARBA00022553"/>
    </source>
</evidence>
<evidence type="ECO:0000256" key="6">
    <source>
        <dbReference type="ARBA" id="ARBA00022777"/>
    </source>
</evidence>
<proteinExistence type="predicted"/>
<dbReference type="EC" id="2.7.13.3" evidence="2"/>
<evidence type="ECO:0000256" key="8">
    <source>
        <dbReference type="SAM" id="Phobius"/>
    </source>
</evidence>
<dbReference type="PANTHER" id="PTHR41523">
    <property type="entry name" value="TWO-COMPONENT SYSTEM SENSOR PROTEIN"/>
    <property type="match status" value="1"/>
</dbReference>
<evidence type="ECO:0000313" key="10">
    <source>
        <dbReference type="EMBL" id="MCP9291688.1"/>
    </source>
</evidence>
<keyword evidence="7 10" id="KW-0067">ATP-binding</keyword>
<protein>
    <recommendedName>
        <fullName evidence="2">histidine kinase</fullName>
        <ecNumber evidence="2">2.7.13.3</ecNumber>
    </recommendedName>
</protein>
<reference evidence="10" key="1">
    <citation type="submission" date="2022-06" db="EMBL/GenBank/DDBJ databases">
        <title>Gracilimonas sp. CAU 1638 isolated from sea sediment.</title>
        <authorList>
            <person name="Kim W."/>
        </authorList>
    </citation>
    <scope>NUCLEOTIDE SEQUENCE</scope>
    <source>
        <strain evidence="10">CAU 1638</strain>
    </source>
</reference>
<dbReference type="Pfam" id="PF07568">
    <property type="entry name" value="HisKA_2"/>
    <property type="match status" value="1"/>
</dbReference>
<dbReference type="InterPro" id="IPR003594">
    <property type="entry name" value="HATPase_dom"/>
</dbReference>
<comment type="caution">
    <text evidence="10">The sequence shown here is derived from an EMBL/GenBank/DDBJ whole genome shotgun (WGS) entry which is preliminary data.</text>
</comment>
<evidence type="ECO:0000256" key="7">
    <source>
        <dbReference type="ARBA" id="ARBA00022840"/>
    </source>
</evidence>
<keyword evidence="3" id="KW-0597">Phosphoprotein</keyword>